<gene>
    <name evidence="3" type="ORF">HYY20_02950</name>
</gene>
<dbReference type="GO" id="GO:0010181">
    <property type="term" value="F:FMN binding"/>
    <property type="evidence" value="ECO:0007669"/>
    <property type="project" value="InterPro"/>
</dbReference>
<evidence type="ECO:0000256" key="1">
    <source>
        <dbReference type="ARBA" id="ARBA00007121"/>
    </source>
</evidence>
<dbReference type="GO" id="GO:0016491">
    <property type="term" value="F:oxidoreductase activity"/>
    <property type="evidence" value="ECO:0007669"/>
    <property type="project" value="InterPro"/>
</dbReference>
<dbReference type="InterPro" id="IPR045761">
    <property type="entry name" value="ODP_dom"/>
</dbReference>
<reference evidence="3" key="1">
    <citation type="submission" date="2020-07" db="EMBL/GenBank/DDBJ databases">
        <title>Huge and variable diversity of episymbiotic CPR bacteria and DPANN archaea in groundwater ecosystems.</title>
        <authorList>
            <person name="He C.Y."/>
            <person name="Keren R."/>
            <person name="Whittaker M."/>
            <person name="Farag I.F."/>
            <person name="Doudna J."/>
            <person name="Cate J.H.D."/>
            <person name="Banfield J.F."/>
        </authorList>
    </citation>
    <scope>NUCLEOTIDE SEQUENCE</scope>
    <source>
        <strain evidence="3">NC_groundwater_672_Ag_B-0.1um_62_36</strain>
    </source>
</reference>
<evidence type="ECO:0000259" key="2">
    <source>
        <dbReference type="PROSITE" id="PS50902"/>
    </source>
</evidence>
<dbReference type="PANTHER" id="PTHR43717:SF1">
    <property type="entry name" value="ANAEROBIC NITRIC OXIDE REDUCTASE FLAVORUBREDOXIN"/>
    <property type="match status" value="1"/>
</dbReference>
<dbReference type="GO" id="GO:0009055">
    <property type="term" value="F:electron transfer activity"/>
    <property type="evidence" value="ECO:0007669"/>
    <property type="project" value="InterPro"/>
</dbReference>
<dbReference type="Pfam" id="PF00258">
    <property type="entry name" value="Flavodoxin_1"/>
    <property type="match status" value="1"/>
</dbReference>
<comment type="similarity">
    <text evidence="1">In the N-terminal section; belongs to the zinc metallo-hydrolase group 3 family.</text>
</comment>
<dbReference type="PIRSF" id="PIRSF005243">
    <property type="entry name" value="ROO"/>
    <property type="match status" value="1"/>
</dbReference>
<dbReference type="Gene3D" id="3.60.15.10">
    <property type="entry name" value="Ribonuclease Z/Hydroxyacylglutathione hydrolase-like"/>
    <property type="match status" value="1"/>
</dbReference>
<dbReference type="Pfam" id="PF19583">
    <property type="entry name" value="ODP"/>
    <property type="match status" value="1"/>
</dbReference>
<dbReference type="GO" id="GO:0046872">
    <property type="term" value="F:metal ion binding"/>
    <property type="evidence" value="ECO:0007669"/>
    <property type="project" value="InterPro"/>
</dbReference>
<dbReference type="PROSITE" id="PS50902">
    <property type="entry name" value="FLAVODOXIN_LIKE"/>
    <property type="match status" value="1"/>
</dbReference>
<feature type="domain" description="Flavodoxin-like" evidence="2">
    <location>
        <begin position="247"/>
        <end position="385"/>
    </location>
</feature>
<protein>
    <submittedName>
        <fullName evidence="3">FprA family A-type flavoprotein</fullName>
    </submittedName>
</protein>
<dbReference type="EMBL" id="JACPRF010000090">
    <property type="protein sequence ID" value="MBI2875821.1"/>
    <property type="molecule type" value="Genomic_DNA"/>
</dbReference>
<name>A0A932CMJ1_UNCTE</name>
<comment type="caution">
    <text evidence="3">The sequence shown here is derived from an EMBL/GenBank/DDBJ whole genome shotgun (WGS) entry which is preliminary data.</text>
</comment>
<dbReference type="InterPro" id="IPR016440">
    <property type="entry name" value="Rubredoxin-O_OxRdtase"/>
</dbReference>
<dbReference type="InterPro" id="IPR008254">
    <property type="entry name" value="Flavodoxin/NO_synth"/>
</dbReference>
<dbReference type="SMART" id="SM00849">
    <property type="entry name" value="Lactamase_B"/>
    <property type="match status" value="1"/>
</dbReference>
<dbReference type="PANTHER" id="PTHR43717">
    <property type="entry name" value="ANAEROBIC NITRIC OXIDE REDUCTASE FLAVORUBREDOXIN"/>
    <property type="match status" value="1"/>
</dbReference>
<accession>A0A932CMJ1</accession>
<dbReference type="AlphaFoldDB" id="A0A932CMJ1"/>
<dbReference type="InterPro" id="IPR029039">
    <property type="entry name" value="Flavoprotein-like_sf"/>
</dbReference>
<dbReference type="SUPFAM" id="SSF52218">
    <property type="entry name" value="Flavoproteins"/>
    <property type="match status" value="1"/>
</dbReference>
<organism evidence="3 4">
    <name type="scientific">Tectimicrobiota bacterium</name>
    <dbReference type="NCBI Taxonomy" id="2528274"/>
    <lineage>
        <taxon>Bacteria</taxon>
        <taxon>Pseudomonadati</taxon>
        <taxon>Nitrospinota/Tectimicrobiota group</taxon>
        <taxon>Candidatus Tectimicrobiota</taxon>
    </lineage>
</organism>
<dbReference type="Gene3D" id="3.40.50.360">
    <property type="match status" value="1"/>
</dbReference>
<dbReference type="Proteomes" id="UP000769766">
    <property type="component" value="Unassembled WGS sequence"/>
</dbReference>
<proteinExistence type="inferred from homology"/>
<sequence>MSHVELAEGVYWVGAIDWNIRNFHGYTTPRGTTYNAYLIVDEKIALIDTVKAPFAAEMLDRIGEIVDPSRIDYMVSNHVEMDHSGAIPEVLRRSQATVVTAERGKKGLTRVYKSDWPFQVVKEGDELPLGRRRLQFIEAPMLHWPDNILAYLPEQQILFSSDAFGQHIASSWRYADQVPYVFSEAAKYYANIVMPYASMVLRALEKLEGKGIELVAPSHGLLWRGPELQQGIQAYTDWSQGVARDKVLICYDSMWGSTDKMARALLEGIVRGGVEVSLYNLTLTDWSETIKEVLDAKAVLIGSPTLNKGLFPTVAGFLAYLKGLKPKGKLGASFGSYGWSGGAVTAANQELKAAGIEVIDSGLEFSHVPDSEELEKCVAFGEKIAQQVKSR</sequence>
<dbReference type="InterPro" id="IPR001279">
    <property type="entry name" value="Metallo-B-lactamas"/>
</dbReference>
<evidence type="ECO:0000313" key="4">
    <source>
        <dbReference type="Proteomes" id="UP000769766"/>
    </source>
</evidence>
<evidence type="ECO:0000313" key="3">
    <source>
        <dbReference type="EMBL" id="MBI2875821.1"/>
    </source>
</evidence>
<dbReference type="InterPro" id="IPR036866">
    <property type="entry name" value="RibonucZ/Hydroxyglut_hydro"/>
</dbReference>
<dbReference type="SUPFAM" id="SSF56281">
    <property type="entry name" value="Metallo-hydrolase/oxidoreductase"/>
    <property type="match status" value="1"/>
</dbReference>
<dbReference type="CDD" id="cd07709">
    <property type="entry name" value="flavodiiron_proteins_MBL-fold"/>
    <property type="match status" value="1"/>
</dbReference>